<keyword evidence="14" id="KW-1185">Reference proteome</keyword>
<feature type="transmembrane region" description="Helical" evidence="12">
    <location>
        <begin position="299"/>
        <end position="317"/>
    </location>
</feature>
<evidence type="ECO:0000256" key="12">
    <source>
        <dbReference type="SAM" id="Phobius"/>
    </source>
</evidence>
<dbReference type="RefSeq" id="WP_251261851.1">
    <property type="nucleotide sequence ID" value="NZ_JAMQGP010000006.1"/>
</dbReference>
<feature type="transmembrane region" description="Helical" evidence="12">
    <location>
        <begin position="101"/>
        <end position="121"/>
    </location>
</feature>
<evidence type="ECO:0000313" key="14">
    <source>
        <dbReference type="Proteomes" id="UP001165393"/>
    </source>
</evidence>
<dbReference type="NCBIfam" id="TIGR04407">
    <property type="entry name" value="LptF_YjgP"/>
    <property type="match status" value="1"/>
</dbReference>
<gene>
    <name evidence="13" type="primary">lptF</name>
    <name evidence="13" type="ORF">NAF29_12130</name>
</gene>
<evidence type="ECO:0000256" key="2">
    <source>
        <dbReference type="ARBA" id="ARBA00004429"/>
    </source>
</evidence>
<dbReference type="GO" id="GO:0055085">
    <property type="term" value="P:transmembrane transport"/>
    <property type="evidence" value="ECO:0007669"/>
    <property type="project" value="InterPro"/>
</dbReference>
<dbReference type="EMBL" id="JAMQGP010000006">
    <property type="protein sequence ID" value="MCM2680415.1"/>
    <property type="molecule type" value="Genomic_DNA"/>
</dbReference>
<evidence type="ECO:0000256" key="3">
    <source>
        <dbReference type="ARBA" id="ARBA00007725"/>
    </source>
</evidence>
<keyword evidence="9 12" id="KW-1133">Transmembrane helix</keyword>
<dbReference type="PANTHER" id="PTHR33529:SF7">
    <property type="entry name" value="LIPOPOLYSACCHARIDE EXPORT SYSTEM PERMEASE PROTEIN LPTF"/>
    <property type="match status" value="1"/>
</dbReference>
<comment type="function">
    <text evidence="1">Part of the ABC transporter complex LptBFG involved in the translocation of lipopolysaccharide (LPS) from the inner membrane to the outer membrane.</text>
</comment>
<dbReference type="GO" id="GO:0015920">
    <property type="term" value="P:lipopolysaccharide transport"/>
    <property type="evidence" value="ECO:0007669"/>
    <property type="project" value="TreeGrafter"/>
</dbReference>
<proteinExistence type="inferred from homology"/>
<keyword evidence="10 12" id="KW-0472">Membrane</keyword>
<dbReference type="Pfam" id="PF03739">
    <property type="entry name" value="LptF_LptG"/>
    <property type="match status" value="1"/>
</dbReference>
<dbReference type="GO" id="GO:0043190">
    <property type="term" value="C:ATP-binding cassette (ABC) transporter complex"/>
    <property type="evidence" value="ECO:0007669"/>
    <property type="project" value="InterPro"/>
</dbReference>
<evidence type="ECO:0000256" key="9">
    <source>
        <dbReference type="ARBA" id="ARBA00022989"/>
    </source>
</evidence>
<dbReference type="PANTHER" id="PTHR33529">
    <property type="entry name" value="SLR0882 PROTEIN-RELATED"/>
    <property type="match status" value="1"/>
</dbReference>
<dbReference type="InterPro" id="IPR030922">
    <property type="entry name" value="LptF"/>
</dbReference>
<evidence type="ECO:0000256" key="7">
    <source>
        <dbReference type="ARBA" id="ARBA00022519"/>
    </source>
</evidence>
<name>A0AA41W776_9GAMM</name>
<evidence type="ECO:0000313" key="13">
    <source>
        <dbReference type="EMBL" id="MCM2680415.1"/>
    </source>
</evidence>
<evidence type="ECO:0000256" key="10">
    <source>
        <dbReference type="ARBA" id="ARBA00023136"/>
    </source>
</evidence>
<evidence type="ECO:0000256" key="5">
    <source>
        <dbReference type="ARBA" id="ARBA00022448"/>
    </source>
</evidence>
<dbReference type="AlphaFoldDB" id="A0AA41W776"/>
<accession>A0AA41W776</accession>
<feature type="transmembrane region" description="Helical" evidence="12">
    <location>
        <begin position="59"/>
        <end position="81"/>
    </location>
</feature>
<feature type="transmembrane region" description="Helical" evidence="12">
    <location>
        <begin position="329"/>
        <end position="351"/>
    </location>
</feature>
<dbReference type="InterPro" id="IPR005495">
    <property type="entry name" value="LptG/LptF_permease"/>
</dbReference>
<keyword evidence="6" id="KW-1003">Cell membrane</keyword>
<evidence type="ECO:0000256" key="4">
    <source>
        <dbReference type="ARBA" id="ARBA00014213"/>
    </source>
</evidence>
<evidence type="ECO:0000256" key="1">
    <source>
        <dbReference type="ARBA" id="ARBA00002265"/>
    </source>
</evidence>
<comment type="subunit">
    <text evidence="11">Component of the lipopolysaccharide transport and assembly complex. The LptBFG transporter is composed of two ATP-binding proteins (LptB) and two transmembrane proteins (LptF and LptG).</text>
</comment>
<evidence type="ECO:0000256" key="11">
    <source>
        <dbReference type="ARBA" id="ARBA00026081"/>
    </source>
</evidence>
<keyword evidence="5" id="KW-0813">Transport</keyword>
<keyword evidence="7" id="KW-0997">Cell inner membrane</keyword>
<keyword evidence="8 12" id="KW-0812">Transmembrane</keyword>
<protein>
    <recommendedName>
        <fullName evidence="4">Lipopolysaccharide export system permease protein LptF</fullName>
    </recommendedName>
</protein>
<organism evidence="13 14">
    <name type="scientific">Echinimonas agarilytica</name>
    <dbReference type="NCBI Taxonomy" id="1215918"/>
    <lineage>
        <taxon>Bacteria</taxon>
        <taxon>Pseudomonadati</taxon>
        <taxon>Pseudomonadota</taxon>
        <taxon>Gammaproteobacteria</taxon>
        <taxon>Alteromonadales</taxon>
        <taxon>Echinimonadaceae</taxon>
        <taxon>Echinimonas</taxon>
    </lineage>
</organism>
<sequence>MIVFRLLLLEVLKSQLAVFTVLIVVFISRELVSILADASEGKIVASILFQLIGLNIPKLATMILPMSFFLGVLLAFGRMYADSEMVVLRATGVSEWYVTRVTLLLALVMAGIAAWLTLFLNPHSKEKELQMLEQAQADTNVHALIEGRFRKSNDGSSVIFVEKISKRGNKLTNVFVAQMPENWSAQERGSIVRASTGVFAEKDTDSINLELHDGERYEGSPTEADYERITFERYIVDARSQVTERKRRKLDAAPTIDLLGSDDPDEIAELHWRLAIPLSLPILALLAVPLSSVNPRQGAFGRLLPAILMYLGYYVLLMAGRKALQSEAIPASAGLWWVHAIGVMAGVSLIVNGRETGARIKALVWSFK</sequence>
<evidence type="ECO:0000256" key="6">
    <source>
        <dbReference type="ARBA" id="ARBA00022475"/>
    </source>
</evidence>
<reference evidence="13 14" key="1">
    <citation type="journal article" date="2013" name="Antonie Van Leeuwenhoek">
        <title>Echinimonas agarilytica gen. nov., sp. nov., a new gammaproteobacterium isolated from the sea urchin Strongylocentrotus intermedius.</title>
        <authorList>
            <person name="Nedashkovskaya O.I."/>
            <person name="Stenkova A.M."/>
            <person name="Zhukova N.V."/>
            <person name="Van Trappen S."/>
            <person name="Lee J.S."/>
            <person name="Kim S.B."/>
        </authorList>
    </citation>
    <scope>NUCLEOTIDE SEQUENCE [LARGE SCALE GENOMIC DNA]</scope>
    <source>
        <strain evidence="13 14">KMM 6351</strain>
    </source>
</reference>
<dbReference type="Proteomes" id="UP001165393">
    <property type="component" value="Unassembled WGS sequence"/>
</dbReference>
<comment type="similarity">
    <text evidence="3">Belongs to the LptF/LptG family.</text>
</comment>
<comment type="subcellular location">
    <subcellularLocation>
        <location evidence="2">Cell inner membrane</location>
        <topology evidence="2">Multi-pass membrane protein</topology>
    </subcellularLocation>
</comment>
<comment type="caution">
    <text evidence="13">The sequence shown here is derived from an EMBL/GenBank/DDBJ whole genome shotgun (WGS) entry which is preliminary data.</text>
</comment>
<feature type="transmembrane region" description="Helical" evidence="12">
    <location>
        <begin position="16"/>
        <end position="38"/>
    </location>
</feature>
<feature type="transmembrane region" description="Helical" evidence="12">
    <location>
        <begin position="274"/>
        <end position="293"/>
    </location>
</feature>
<evidence type="ECO:0000256" key="8">
    <source>
        <dbReference type="ARBA" id="ARBA00022692"/>
    </source>
</evidence>